<evidence type="ECO:0000256" key="3">
    <source>
        <dbReference type="ARBA" id="ARBA00022827"/>
    </source>
</evidence>
<dbReference type="EMBL" id="BAABGT010000106">
    <property type="protein sequence ID" value="GAA4558075.1"/>
    <property type="molecule type" value="Genomic_DNA"/>
</dbReference>
<evidence type="ECO:0000259" key="5">
    <source>
        <dbReference type="Pfam" id="PF07992"/>
    </source>
</evidence>
<dbReference type="InterPro" id="IPR050446">
    <property type="entry name" value="FAD-oxidoreductase/Apoptosis"/>
</dbReference>
<dbReference type="SUPFAM" id="SSF51905">
    <property type="entry name" value="FAD/NAD(P)-binding domain"/>
    <property type="match status" value="2"/>
</dbReference>
<dbReference type="PANTHER" id="PTHR43557">
    <property type="entry name" value="APOPTOSIS-INDUCING FACTOR 1"/>
    <property type="match status" value="1"/>
</dbReference>
<dbReference type="PRINTS" id="PR00411">
    <property type="entry name" value="PNDRDTASEI"/>
</dbReference>
<evidence type="ECO:0000259" key="6">
    <source>
        <dbReference type="Pfam" id="PF14759"/>
    </source>
</evidence>
<accession>A0ABP8S3M7</accession>
<dbReference type="Pfam" id="PF07992">
    <property type="entry name" value="Pyr_redox_2"/>
    <property type="match status" value="1"/>
</dbReference>
<evidence type="ECO:0000313" key="8">
    <source>
        <dbReference type="Proteomes" id="UP001501598"/>
    </source>
</evidence>
<evidence type="ECO:0000256" key="2">
    <source>
        <dbReference type="ARBA" id="ARBA00022630"/>
    </source>
</evidence>
<dbReference type="Gene3D" id="3.50.50.60">
    <property type="entry name" value="FAD/NAD(P)-binding domain"/>
    <property type="match status" value="2"/>
</dbReference>
<keyword evidence="4" id="KW-0560">Oxidoreductase</keyword>
<keyword evidence="2" id="KW-0285">Flavoprotein</keyword>
<dbReference type="SUPFAM" id="SSF55424">
    <property type="entry name" value="FAD/NAD-linked reductases, dimerisation (C-terminal) domain"/>
    <property type="match status" value="1"/>
</dbReference>
<reference evidence="8" key="1">
    <citation type="journal article" date="2019" name="Int. J. Syst. Evol. Microbiol.">
        <title>The Global Catalogue of Microorganisms (GCM) 10K type strain sequencing project: providing services to taxonomists for standard genome sequencing and annotation.</title>
        <authorList>
            <consortium name="The Broad Institute Genomics Platform"/>
            <consortium name="The Broad Institute Genome Sequencing Center for Infectious Disease"/>
            <person name="Wu L."/>
            <person name="Ma J."/>
        </authorList>
    </citation>
    <scope>NUCLEOTIDE SEQUENCE [LARGE SCALE GENOMIC DNA]</scope>
    <source>
        <strain evidence="8">JCM 17906</strain>
    </source>
</reference>
<keyword evidence="3" id="KW-0274">FAD</keyword>
<evidence type="ECO:0000313" key="7">
    <source>
        <dbReference type="EMBL" id="GAA4558075.1"/>
    </source>
</evidence>
<name>A0ABP8S3M7_9PSEU</name>
<dbReference type="Pfam" id="PF14759">
    <property type="entry name" value="Reductase_C"/>
    <property type="match status" value="1"/>
</dbReference>
<dbReference type="InterPro" id="IPR016156">
    <property type="entry name" value="FAD/NAD-linked_Rdtase_dimer_sf"/>
</dbReference>
<keyword evidence="8" id="KW-1185">Reference proteome</keyword>
<evidence type="ECO:0000256" key="1">
    <source>
        <dbReference type="ARBA" id="ARBA00001974"/>
    </source>
</evidence>
<feature type="domain" description="Reductase C-terminal" evidence="6">
    <location>
        <begin position="311"/>
        <end position="387"/>
    </location>
</feature>
<dbReference type="PRINTS" id="PR00368">
    <property type="entry name" value="FADPNR"/>
</dbReference>
<sequence length="397" mass="41438">MVGAGLGGIRVADQLRQAGYEGRISLVGDEVHPPYDRPPLSKQLLAGTWEPDRLSLKDEAGLEDLGVRLHLGLRAVALRPGEVELSDGSVLTADAIVLATGVVARRLPGQPETVHTLRTLDDALALRAELATASTLLVIGAGFIGAEVASTAVDKGVKVTVLEAAPVPLVRGLGERVGAMAGRLISEGGVDLRLGAAMTRFVPAEGSGLGVELADGSQLEADVVVVGIGGRPDLDWLADTGLDLSDGVQCDSSGRVLGLDGVWALGDMASWEDPELGGHHRHEHWTSTSDQATVVARAITGTEAPPPTVPYFWSDQFGLKIQLIGRPDLADSVEQLHGEGLDGGPIKGTVVGYYAGERLMAVAGFGAARYVVRYRALLQAGATRETARELAASLVTR</sequence>
<dbReference type="PANTHER" id="PTHR43557:SF2">
    <property type="entry name" value="RIESKE DOMAIN-CONTAINING PROTEIN-RELATED"/>
    <property type="match status" value="1"/>
</dbReference>
<feature type="domain" description="FAD/NAD(P)-binding" evidence="5">
    <location>
        <begin position="2"/>
        <end position="290"/>
    </location>
</feature>
<organism evidence="7 8">
    <name type="scientific">Pseudonocardia xishanensis</name>
    <dbReference type="NCBI Taxonomy" id="630995"/>
    <lineage>
        <taxon>Bacteria</taxon>
        <taxon>Bacillati</taxon>
        <taxon>Actinomycetota</taxon>
        <taxon>Actinomycetes</taxon>
        <taxon>Pseudonocardiales</taxon>
        <taxon>Pseudonocardiaceae</taxon>
        <taxon>Pseudonocardia</taxon>
    </lineage>
</organism>
<evidence type="ECO:0000256" key="4">
    <source>
        <dbReference type="ARBA" id="ARBA00023002"/>
    </source>
</evidence>
<comment type="cofactor">
    <cofactor evidence="1">
        <name>FAD</name>
        <dbReference type="ChEBI" id="CHEBI:57692"/>
    </cofactor>
</comment>
<proteinExistence type="predicted"/>
<dbReference type="InterPro" id="IPR036188">
    <property type="entry name" value="FAD/NAD-bd_sf"/>
</dbReference>
<protein>
    <submittedName>
        <fullName evidence="7">FAD/NAD(P)-binding oxidoreductase</fullName>
    </submittedName>
</protein>
<dbReference type="Gene3D" id="3.30.390.30">
    <property type="match status" value="1"/>
</dbReference>
<dbReference type="InterPro" id="IPR028202">
    <property type="entry name" value="Reductase_C"/>
</dbReference>
<dbReference type="InterPro" id="IPR023753">
    <property type="entry name" value="FAD/NAD-binding_dom"/>
</dbReference>
<gene>
    <name evidence="7" type="ORF">GCM10023175_63680</name>
</gene>
<dbReference type="Proteomes" id="UP001501598">
    <property type="component" value="Unassembled WGS sequence"/>
</dbReference>
<comment type="caution">
    <text evidence="7">The sequence shown here is derived from an EMBL/GenBank/DDBJ whole genome shotgun (WGS) entry which is preliminary data.</text>
</comment>